<comment type="caution">
    <text evidence="1">The sequence shown here is derived from an EMBL/GenBank/DDBJ whole genome shotgun (WGS) entry which is preliminary data.</text>
</comment>
<accession>A0A1E1LAI1</accession>
<proteinExistence type="predicted"/>
<dbReference type="Proteomes" id="UP000178129">
    <property type="component" value="Unassembled WGS sequence"/>
</dbReference>
<dbReference type="EMBL" id="FJUW01000042">
    <property type="protein sequence ID" value="CZT07482.1"/>
    <property type="molecule type" value="Genomic_DNA"/>
</dbReference>
<gene>
    <name evidence="1" type="ORF">RCO7_09753</name>
</gene>
<organism evidence="1 2">
    <name type="scientific">Rhynchosporium graminicola</name>
    <dbReference type="NCBI Taxonomy" id="2792576"/>
    <lineage>
        <taxon>Eukaryota</taxon>
        <taxon>Fungi</taxon>
        <taxon>Dikarya</taxon>
        <taxon>Ascomycota</taxon>
        <taxon>Pezizomycotina</taxon>
        <taxon>Leotiomycetes</taxon>
        <taxon>Helotiales</taxon>
        <taxon>Ploettnerulaceae</taxon>
        <taxon>Rhynchosporium</taxon>
    </lineage>
</organism>
<evidence type="ECO:0000313" key="2">
    <source>
        <dbReference type="Proteomes" id="UP000178129"/>
    </source>
</evidence>
<evidence type="ECO:0008006" key="3">
    <source>
        <dbReference type="Google" id="ProtNLM"/>
    </source>
</evidence>
<protein>
    <recommendedName>
        <fullName evidence="3">F-box domain-containing protein</fullName>
    </recommendedName>
</protein>
<dbReference type="AlphaFoldDB" id="A0A1E1LAI1"/>
<dbReference type="InParanoid" id="A0A1E1LAI1"/>
<sequence>MASPILRQGLPNESLWDFLGDMLMPVLQLLSPRELHVLSLVSKVSRATCEPLLYSSIEWTWLEDRPPPITAFIRTILRRPELAAHVRSVSLLGDSFIPYDHDRDTVPPRIDISALDYEHAVKAVESTRVDFALLPMKLLWRDQMHQGAMDTLVTLLLSQLHNIRTLVLGPIFTFETGLLLQLFHAAVFRQAKFELPTYQHLRVLCLNFDGKQGLGIYSLGSTDLQPWFYLPAIQEFSLVSSMPLTWDKIAMHTPTSSLLTTLHLTAVQPEHLGQILSMTPALKNLSYNWYYRSGVHLGRPEEGSVWVNLDAIGLALSHVRDTLEELVVTGRVILEEDYEYDFIKFEGNLSRMANLDHLKILQIPLPFLTGDFHARGAFAEEKMFPPNLKSLRVTDDVLLAWPWKDGWNDNAVSSALQRWYVLHRPAHSLSSISMEIWSIFNLDRPRTCADRVDTQYACDERGGQTLDSRVKKRAISVSVKISGSRSFGRRSAITSPAYEIHVVAQRRL</sequence>
<name>A0A1E1LAI1_9HELO</name>
<reference evidence="2" key="1">
    <citation type="submission" date="2016-03" db="EMBL/GenBank/DDBJ databases">
        <authorList>
            <person name="Ploux O."/>
        </authorList>
    </citation>
    <scope>NUCLEOTIDE SEQUENCE [LARGE SCALE GENOMIC DNA]</scope>
    <source>
        <strain evidence="2">UK7</strain>
    </source>
</reference>
<keyword evidence="2" id="KW-1185">Reference proteome</keyword>
<evidence type="ECO:0000313" key="1">
    <source>
        <dbReference type="EMBL" id="CZT07482.1"/>
    </source>
</evidence>